<dbReference type="STRING" id="748909.SAMN05192575_106150"/>
<evidence type="ECO:0000313" key="9">
    <source>
        <dbReference type="EMBL" id="PKH41865.1"/>
    </source>
</evidence>
<dbReference type="InterPro" id="IPR013766">
    <property type="entry name" value="Thioredoxin_domain"/>
</dbReference>
<dbReference type="RefSeq" id="WP_101228872.1">
    <property type="nucleotide sequence ID" value="NZ_FOKC01000006.1"/>
</dbReference>
<feature type="domain" description="Rhodanese" evidence="7">
    <location>
        <begin position="139"/>
        <end position="226"/>
    </location>
</feature>
<evidence type="ECO:0000313" key="10">
    <source>
        <dbReference type="EMBL" id="SFB27848.1"/>
    </source>
</evidence>
<dbReference type="InterPro" id="IPR036249">
    <property type="entry name" value="Thioredoxin-like_sf"/>
</dbReference>
<dbReference type="InterPro" id="IPR036873">
    <property type="entry name" value="Rhodanese-like_dom_sf"/>
</dbReference>
<sequence length="226" mass="24036">MSTRELTLADFEQTVSGEGIVLVDFWAAWCGPCRQFAPVYEKAAEDNPDIVFGKVDTEAEQQLAQMAAISSIPTLMLFRDGVLLFNQAGALPPQALAGVISQARELDMDAVRQEAQAAQEAAANGPQDEVDLDDFAAAHSQGAYVVDVREADEVAGGRVPGAVHIPMNDIPGRIAELPRDTPFFVICAVGGRSRQVVDHLRAEGLPAINVAGGTGGWAQRGWPLEG</sequence>
<dbReference type="PANTHER" id="PTHR45663:SF40">
    <property type="entry name" value="THIOREDOXIN 2"/>
    <property type="match status" value="1"/>
</dbReference>
<keyword evidence="4" id="KW-1015">Disulfide bond</keyword>
<evidence type="ECO:0000313" key="11">
    <source>
        <dbReference type="Proteomes" id="UP000199113"/>
    </source>
</evidence>
<dbReference type="InterPro" id="IPR001763">
    <property type="entry name" value="Rhodanese-like_dom"/>
</dbReference>
<evidence type="ECO:0000256" key="3">
    <source>
        <dbReference type="ARBA" id="ARBA00022982"/>
    </source>
</evidence>
<dbReference type="Gene3D" id="3.40.30.10">
    <property type="entry name" value="Glutaredoxin"/>
    <property type="match status" value="1"/>
</dbReference>
<dbReference type="AlphaFoldDB" id="A0A1I0ZU39"/>
<dbReference type="Gene3D" id="3.40.250.10">
    <property type="entry name" value="Rhodanese-like domain"/>
    <property type="match status" value="1"/>
</dbReference>
<evidence type="ECO:0000256" key="6">
    <source>
        <dbReference type="NCBIfam" id="TIGR01068"/>
    </source>
</evidence>
<dbReference type="SUPFAM" id="SSF52821">
    <property type="entry name" value="Rhodanese/Cell cycle control phosphatase"/>
    <property type="match status" value="1"/>
</dbReference>
<evidence type="ECO:0000256" key="4">
    <source>
        <dbReference type="ARBA" id="ARBA00023157"/>
    </source>
</evidence>
<gene>
    <name evidence="9" type="primary">trxA</name>
    <name evidence="9" type="ORF">CXG46_08395</name>
    <name evidence="10" type="ORF">SAMN05192575_106150</name>
</gene>
<evidence type="ECO:0000256" key="2">
    <source>
        <dbReference type="ARBA" id="ARBA00022448"/>
    </source>
</evidence>
<dbReference type="Pfam" id="PF00581">
    <property type="entry name" value="Rhodanese"/>
    <property type="match status" value="1"/>
</dbReference>
<name>A0A1I0ZU39_9ACTN</name>
<dbReference type="Proteomes" id="UP000233565">
    <property type="component" value="Unassembled WGS sequence"/>
</dbReference>
<dbReference type="Proteomes" id="UP000199113">
    <property type="component" value="Unassembled WGS sequence"/>
</dbReference>
<organism evidence="10 11">
    <name type="scientific">Nocardioides alpinus</name>
    <dbReference type="NCBI Taxonomy" id="748909"/>
    <lineage>
        <taxon>Bacteria</taxon>
        <taxon>Bacillati</taxon>
        <taxon>Actinomycetota</taxon>
        <taxon>Actinomycetes</taxon>
        <taxon>Propionibacteriales</taxon>
        <taxon>Nocardioidaceae</taxon>
        <taxon>Nocardioides</taxon>
    </lineage>
</organism>
<feature type="domain" description="Thioredoxin" evidence="8">
    <location>
        <begin position="1"/>
        <end position="105"/>
    </location>
</feature>
<dbReference type="PRINTS" id="PR00421">
    <property type="entry name" value="THIOREDOXIN"/>
</dbReference>
<keyword evidence="2" id="KW-0813">Transport</keyword>
<reference evidence="10" key="1">
    <citation type="submission" date="2016-10" db="EMBL/GenBank/DDBJ databases">
        <authorList>
            <person name="de Groot N.N."/>
        </authorList>
    </citation>
    <scope>NUCLEOTIDE SEQUENCE [LARGE SCALE GENOMIC DNA]</scope>
    <source>
        <strain evidence="10">CGMCC 1.10697</strain>
    </source>
</reference>
<evidence type="ECO:0000313" key="12">
    <source>
        <dbReference type="Proteomes" id="UP000233565"/>
    </source>
</evidence>
<dbReference type="EMBL" id="PJBV01000014">
    <property type="protein sequence ID" value="PKH41865.1"/>
    <property type="molecule type" value="Genomic_DNA"/>
</dbReference>
<dbReference type="GO" id="GO:0005829">
    <property type="term" value="C:cytosol"/>
    <property type="evidence" value="ECO:0007669"/>
    <property type="project" value="TreeGrafter"/>
</dbReference>
<dbReference type="CDD" id="cd00158">
    <property type="entry name" value="RHOD"/>
    <property type="match status" value="1"/>
</dbReference>
<dbReference type="SUPFAM" id="SSF52833">
    <property type="entry name" value="Thioredoxin-like"/>
    <property type="match status" value="1"/>
</dbReference>
<keyword evidence="5" id="KW-0676">Redox-active center</keyword>
<dbReference type="PROSITE" id="PS00194">
    <property type="entry name" value="THIOREDOXIN_1"/>
    <property type="match status" value="1"/>
</dbReference>
<dbReference type="NCBIfam" id="TIGR01068">
    <property type="entry name" value="thioredoxin"/>
    <property type="match status" value="1"/>
</dbReference>
<dbReference type="FunFam" id="3.40.30.10:FF:000155">
    <property type="entry name" value="Thioredoxin"/>
    <property type="match status" value="1"/>
</dbReference>
<dbReference type="InterPro" id="IPR017937">
    <property type="entry name" value="Thioredoxin_CS"/>
</dbReference>
<dbReference type="SMART" id="SM00450">
    <property type="entry name" value="RHOD"/>
    <property type="match status" value="1"/>
</dbReference>
<evidence type="ECO:0000256" key="1">
    <source>
        <dbReference type="ARBA" id="ARBA00008987"/>
    </source>
</evidence>
<keyword evidence="3" id="KW-0249">Electron transport</keyword>
<dbReference type="PANTHER" id="PTHR45663">
    <property type="entry name" value="GEO12009P1"/>
    <property type="match status" value="1"/>
</dbReference>
<comment type="similarity">
    <text evidence="1">Belongs to the thioredoxin family.</text>
</comment>
<dbReference type="InterPro" id="IPR005746">
    <property type="entry name" value="Thioredoxin"/>
</dbReference>
<keyword evidence="12" id="KW-1185">Reference proteome</keyword>
<dbReference type="Pfam" id="PF00085">
    <property type="entry name" value="Thioredoxin"/>
    <property type="match status" value="1"/>
</dbReference>
<proteinExistence type="inferred from homology"/>
<dbReference type="PROSITE" id="PS51352">
    <property type="entry name" value="THIOREDOXIN_2"/>
    <property type="match status" value="1"/>
</dbReference>
<evidence type="ECO:0000259" key="8">
    <source>
        <dbReference type="PROSITE" id="PS51352"/>
    </source>
</evidence>
<dbReference type="PROSITE" id="PS50206">
    <property type="entry name" value="RHODANESE_3"/>
    <property type="match status" value="1"/>
</dbReference>
<protein>
    <recommendedName>
        <fullName evidence="6">Thioredoxin</fullName>
    </recommendedName>
</protein>
<reference evidence="9 12" key="2">
    <citation type="submission" date="2017-12" db="EMBL/GenBank/DDBJ databases">
        <title>Pharmacopeia of the Arctic Ocean.</title>
        <authorList>
            <person name="Collins E."/>
            <person name="Ducluzeau A.-L."/>
        </authorList>
    </citation>
    <scope>NUCLEOTIDE SEQUENCE [LARGE SCALE GENOMIC DNA]</scope>
    <source>
        <strain evidence="9 12">DSM 23325</strain>
    </source>
</reference>
<evidence type="ECO:0000256" key="5">
    <source>
        <dbReference type="ARBA" id="ARBA00023284"/>
    </source>
</evidence>
<accession>A0A1I0ZU39</accession>
<dbReference type="GO" id="GO:0015035">
    <property type="term" value="F:protein-disulfide reductase activity"/>
    <property type="evidence" value="ECO:0007669"/>
    <property type="project" value="UniProtKB-UniRule"/>
</dbReference>
<dbReference type="CDD" id="cd02947">
    <property type="entry name" value="TRX_family"/>
    <property type="match status" value="1"/>
</dbReference>
<dbReference type="EMBL" id="FOKC01000006">
    <property type="protein sequence ID" value="SFB27848.1"/>
    <property type="molecule type" value="Genomic_DNA"/>
</dbReference>
<evidence type="ECO:0000259" key="7">
    <source>
        <dbReference type="PROSITE" id="PS50206"/>
    </source>
</evidence>